<comment type="subcellular location">
    <subcellularLocation>
        <location evidence="1">Plastid</location>
        <location evidence="1">Chloroplast</location>
    </subcellularLocation>
</comment>
<dbReference type="InterPro" id="IPR000794">
    <property type="entry name" value="Beta-ketoacyl_synthase"/>
</dbReference>
<evidence type="ECO:0000256" key="13">
    <source>
        <dbReference type="ARBA" id="ARBA00023315"/>
    </source>
</evidence>
<dbReference type="Pfam" id="PF02801">
    <property type="entry name" value="Ketoacyl-synt_C"/>
    <property type="match status" value="1"/>
</dbReference>
<dbReference type="InterPro" id="IPR018201">
    <property type="entry name" value="Ketoacyl_synth_AS"/>
</dbReference>
<dbReference type="GO" id="GO:0009507">
    <property type="term" value="C:chloroplast"/>
    <property type="evidence" value="ECO:0007669"/>
    <property type="project" value="UniProtKB-SubCell"/>
</dbReference>
<protein>
    <recommendedName>
        <fullName evidence="16">3-oxoacyl-[acyl-carrier-protein] synthase I, chloroplastic</fullName>
        <ecNumber evidence="4">2.3.1.41</ecNumber>
    </recommendedName>
    <alternativeName>
        <fullName evidence="14">Beta-ketoacyl-ACP synthase I</fullName>
    </alternativeName>
</protein>
<dbReference type="InterPro" id="IPR016039">
    <property type="entry name" value="Thiolase-like"/>
</dbReference>
<keyword evidence="7" id="KW-0934">Plastid</keyword>
<evidence type="ECO:0000256" key="8">
    <source>
        <dbReference type="ARBA" id="ARBA00022679"/>
    </source>
</evidence>
<dbReference type="AlphaFoldDB" id="A0A7J7IKB3"/>
<dbReference type="CDD" id="cd00834">
    <property type="entry name" value="KAS_I_II"/>
    <property type="match status" value="1"/>
</dbReference>
<evidence type="ECO:0000256" key="3">
    <source>
        <dbReference type="ARBA" id="ARBA00011738"/>
    </source>
</evidence>
<dbReference type="SUPFAM" id="SSF53901">
    <property type="entry name" value="Thiolase-like"/>
    <property type="match status" value="2"/>
</dbReference>
<accession>A0A7J7IKB3</accession>
<dbReference type="FunFam" id="3.40.47.10:FF:000027">
    <property type="entry name" value="3-oxoacyl-[acyl-carrier-protein] synthase 2"/>
    <property type="match status" value="1"/>
</dbReference>
<feature type="domain" description="Ketosynthase family 3 (KS3)" evidence="18">
    <location>
        <begin position="70"/>
        <end position="483"/>
    </location>
</feature>
<dbReference type="Pfam" id="PF00109">
    <property type="entry name" value="ketoacyl-synt"/>
    <property type="match status" value="1"/>
</dbReference>
<keyword evidence="10" id="KW-0809">Transit peptide</keyword>
<comment type="caution">
    <text evidence="19">The sequence shown here is derived from an EMBL/GenBank/DDBJ whole genome shotgun (WGS) entry which is preliminary data.</text>
</comment>
<gene>
    <name evidence="19" type="primary">KAS1</name>
    <name evidence="19" type="ORF">F1559_004298</name>
</gene>
<evidence type="ECO:0000256" key="9">
    <source>
        <dbReference type="ARBA" id="ARBA00022832"/>
    </source>
</evidence>
<evidence type="ECO:0000256" key="4">
    <source>
        <dbReference type="ARBA" id="ARBA00013191"/>
    </source>
</evidence>
<keyword evidence="8 17" id="KW-0808">Transferase</keyword>
<evidence type="ECO:0000256" key="16">
    <source>
        <dbReference type="ARBA" id="ARBA00074204"/>
    </source>
</evidence>
<evidence type="ECO:0000256" key="7">
    <source>
        <dbReference type="ARBA" id="ARBA00022640"/>
    </source>
</evidence>
<dbReference type="NCBIfam" id="NF005589">
    <property type="entry name" value="PRK07314.1"/>
    <property type="match status" value="1"/>
</dbReference>
<dbReference type="InterPro" id="IPR014030">
    <property type="entry name" value="Ketoacyl_synth_N"/>
</dbReference>
<name>A0A7J7IKB3_9RHOD</name>
<keyword evidence="20" id="KW-1185">Reference proteome</keyword>
<dbReference type="OrthoDB" id="5334845at2759"/>
<evidence type="ECO:0000256" key="6">
    <source>
        <dbReference type="ARBA" id="ARBA00022528"/>
    </source>
</evidence>
<dbReference type="EMBL" id="VWRR01000008">
    <property type="protein sequence ID" value="KAF6003114.1"/>
    <property type="molecule type" value="Genomic_DNA"/>
</dbReference>
<keyword evidence="12" id="KW-0275">Fatty acid biosynthesis</keyword>
<keyword evidence="13" id="KW-0012">Acyltransferase</keyword>
<evidence type="ECO:0000256" key="14">
    <source>
        <dbReference type="ARBA" id="ARBA00042143"/>
    </source>
</evidence>
<dbReference type="PANTHER" id="PTHR11712:SF336">
    <property type="entry name" value="3-OXOACYL-[ACYL-CARRIER-PROTEIN] SYNTHASE, MITOCHONDRIAL"/>
    <property type="match status" value="1"/>
</dbReference>
<dbReference type="NCBIfam" id="TIGR03150">
    <property type="entry name" value="fabF"/>
    <property type="match status" value="1"/>
</dbReference>
<organism evidence="19 20">
    <name type="scientific">Cyanidiococcus yangmingshanensis</name>
    <dbReference type="NCBI Taxonomy" id="2690220"/>
    <lineage>
        <taxon>Eukaryota</taxon>
        <taxon>Rhodophyta</taxon>
        <taxon>Bangiophyceae</taxon>
        <taxon>Cyanidiales</taxon>
        <taxon>Cyanidiaceae</taxon>
        <taxon>Cyanidiococcus</taxon>
    </lineage>
</organism>
<dbReference type="EC" id="2.3.1.41" evidence="4"/>
<dbReference type="PROSITE" id="PS52004">
    <property type="entry name" value="KS3_2"/>
    <property type="match status" value="1"/>
</dbReference>
<proteinExistence type="inferred from homology"/>
<evidence type="ECO:0000256" key="5">
    <source>
        <dbReference type="ARBA" id="ARBA00022516"/>
    </source>
</evidence>
<evidence type="ECO:0000256" key="10">
    <source>
        <dbReference type="ARBA" id="ARBA00022946"/>
    </source>
</evidence>
<reference evidence="19 20" key="1">
    <citation type="journal article" date="2020" name="J. Phycol.">
        <title>Comparative genome analysis reveals Cyanidiococcus gen. nov., a new extremophilic red algal genus sister to Cyanidioschyzon (Cyanidioschyzonaceae, Rhodophyta).</title>
        <authorList>
            <person name="Liu S.-L."/>
            <person name="Chiang Y.-R."/>
            <person name="Yoon H.S."/>
            <person name="Fu H.-Y."/>
        </authorList>
    </citation>
    <scope>NUCLEOTIDE SEQUENCE [LARGE SCALE GENOMIC DNA]</scope>
    <source>
        <strain evidence="19 20">THAL066</strain>
    </source>
</reference>
<dbReference type="GO" id="GO:0005739">
    <property type="term" value="C:mitochondrion"/>
    <property type="evidence" value="ECO:0007669"/>
    <property type="project" value="TreeGrafter"/>
</dbReference>
<comment type="subunit">
    <text evidence="3">Homodimer.</text>
</comment>
<evidence type="ECO:0000313" key="20">
    <source>
        <dbReference type="Proteomes" id="UP000530660"/>
    </source>
</evidence>
<dbReference type="PROSITE" id="PS00606">
    <property type="entry name" value="KS3_1"/>
    <property type="match status" value="1"/>
</dbReference>
<evidence type="ECO:0000256" key="2">
    <source>
        <dbReference type="ARBA" id="ARBA00008467"/>
    </source>
</evidence>
<evidence type="ECO:0000259" key="18">
    <source>
        <dbReference type="PROSITE" id="PS52004"/>
    </source>
</evidence>
<dbReference type="GO" id="GO:0006633">
    <property type="term" value="P:fatty acid biosynthetic process"/>
    <property type="evidence" value="ECO:0007669"/>
    <property type="project" value="UniProtKB-KW"/>
</dbReference>
<dbReference type="GO" id="GO:0004315">
    <property type="term" value="F:3-oxoacyl-[acyl-carrier-protein] synthase activity"/>
    <property type="evidence" value="ECO:0007669"/>
    <property type="project" value="UniProtKB-EC"/>
</dbReference>
<dbReference type="InterPro" id="IPR020841">
    <property type="entry name" value="PKS_Beta-ketoAc_synthase_dom"/>
</dbReference>
<keyword evidence="11" id="KW-0443">Lipid metabolism</keyword>
<dbReference type="InterPro" id="IPR014031">
    <property type="entry name" value="Ketoacyl_synth_C"/>
</dbReference>
<comment type="function">
    <text evidence="15">Catalyzes the condensation reaction of fatty acid synthesis by the addition to an acyl acceptor of two carbons from malonyl-ACP. Specific for elongation from C-10 to unsaturated C-16 and C-18 fatty acids.</text>
</comment>
<comment type="similarity">
    <text evidence="2 17">Belongs to the thiolase-like superfamily. Beta-ketoacyl-ACP synthases family.</text>
</comment>
<evidence type="ECO:0000256" key="17">
    <source>
        <dbReference type="RuleBase" id="RU003694"/>
    </source>
</evidence>
<dbReference type="Proteomes" id="UP000530660">
    <property type="component" value="Unassembled WGS sequence"/>
</dbReference>
<keyword evidence="9" id="KW-0276">Fatty acid metabolism</keyword>
<dbReference type="Gene3D" id="3.40.47.10">
    <property type="match status" value="1"/>
</dbReference>
<keyword evidence="6" id="KW-0150">Chloroplast</keyword>
<dbReference type="SMART" id="SM00825">
    <property type="entry name" value="PKS_KS"/>
    <property type="match status" value="1"/>
</dbReference>
<keyword evidence="5" id="KW-0444">Lipid biosynthesis</keyword>
<dbReference type="PANTHER" id="PTHR11712">
    <property type="entry name" value="POLYKETIDE SYNTHASE-RELATED"/>
    <property type="match status" value="1"/>
</dbReference>
<dbReference type="InterPro" id="IPR017568">
    <property type="entry name" value="3-oxoacyl-ACP_synth-2"/>
</dbReference>
<sequence>MFLGPSIYVYNSVNTTVSGFFLAKSRSPLERPSRVVPSARQKRPSPLPVRMAIARGTKGLYREMPDNTTRKRVVVTGMGIVSCFGSDVETFYQKLLAGESGVRVIDKFDCASWDTHIAAWISPDQIQTDGYIAPKLARRLDSVLKYTLIAGKRALEHAGIGIGTEAFQALRKDRVGAVVGSGMGGLETLAEGCEKLSTGGVRRMSPFFIPYSITNMGSSLLAMEGDLHGPNYSVSTACATSNYAIHNSYLHIIQGDADVMLCGGSEAAVIPIGLGGFIACRALSKRNDEPTRASRPWDKHRDGFVMGEGSGILVLESLEHAKARGAPILCEYLGGAYTNDAYSVTEPIPEGTEVARCIQFALTDANVEPSQVNYINAHATSTPLGDMAEYRALSTVFDAKKITMNATKSLIGHALGAAGGLEAVATIMGIRTGELHPTINAEETEPEIEADIVPNIKKKMQVEVGISSSFGFGGHNSVCVFAPYIE</sequence>
<evidence type="ECO:0000256" key="15">
    <source>
        <dbReference type="ARBA" id="ARBA00058711"/>
    </source>
</evidence>
<evidence type="ECO:0000256" key="12">
    <source>
        <dbReference type="ARBA" id="ARBA00023160"/>
    </source>
</evidence>
<evidence type="ECO:0000256" key="1">
    <source>
        <dbReference type="ARBA" id="ARBA00004229"/>
    </source>
</evidence>
<evidence type="ECO:0000313" key="19">
    <source>
        <dbReference type="EMBL" id="KAF6003114.1"/>
    </source>
</evidence>
<evidence type="ECO:0000256" key="11">
    <source>
        <dbReference type="ARBA" id="ARBA00023098"/>
    </source>
</evidence>